<dbReference type="AlphaFoldDB" id="A0A242MLN3"/>
<dbReference type="EMBL" id="NBTZ01000093">
    <property type="protein sequence ID" value="OTP72163.1"/>
    <property type="molecule type" value="Genomic_DNA"/>
</dbReference>
<protein>
    <submittedName>
        <fullName evidence="1">Uncharacterized protein</fullName>
    </submittedName>
</protein>
<organism evidence="1 2">
    <name type="scientific">Caballeronia sordidicola</name>
    <name type="common">Burkholderia sordidicola</name>
    <dbReference type="NCBI Taxonomy" id="196367"/>
    <lineage>
        <taxon>Bacteria</taxon>
        <taxon>Pseudomonadati</taxon>
        <taxon>Pseudomonadota</taxon>
        <taxon>Betaproteobacteria</taxon>
        <taxon>Burkholderiales</taxon>
        <taxon>Burkholderiaceae</taxon>
        <taxon>Caballeronia</taxon>
    </lineage>
</organism>
<evidence type="ECO:0000313" key="1">
    <source>
        <dbReference type="EMBL" id="OTP72163.1"/>
    </source>
</evidence>
<name>A0A242MLN3_CABSO</name>
<proteinExistence type="predicted"/>
<accession>A0A242MLN3</accession>
<reference evidence="1 2" key="1">
    <citation type="submission" date="2017-03" db="EMBL/GenBank/DDBJ databases">
        <title>Genome analysis of strain PAMC 26577.</title>
        <authorList>
            <person name="Oh H.-M."/>
            <person name="Yang J.-A."/>
        </authorList>
    </citation>
    <scope>NUCLEOTIDE SEQUENCE [LARGE SCALE GENOMIC DNA]</scope>
    <source>
        <strain evidence="1 2">PAMC 26577</strain>
    </source>
</reference>
<dbReference type="Proteomes" id="UP000195221">
    <property type="component" value="Unassembled WGS sequence"/>
</dbReference>
<evidence type="ECO:0000313" key="2">
    <source>
        <dbReference type="Proteomes" id="UP000195221"/>
    </source>
</evidence>
<comment type="caution">
    <text evidence="1">The sequence shown here is derived from an EMBL/GenBank/DDBJ whole genome shotgun (WGS) entry which is preliminary data.</text>
</comment>
<sequence>MKTANESYFSLSTRRVNCKYASGQQRSAHHLSSAKQQV</sequence>
<gene>
    <name evidence="1" type="ORF">PAMC26577_21625</name>
</gene>